<dbReference type="RefSeq" id="WP_380083695.1">
    <property type="nucleotide sequence ID" value="NZ_JBHSWD010000001.1"/>
</dbReference>
<comment type="caution">
    <text evidence="2">The sequence shown here is derived from an EMBL/GenBank/DDBJ whole genome shotgun (WGS) entry which is preliminary data.</text>
</comment>
<sequence length="186" mass="20600">MADRRRATPRNRCLGQPPLPRPGPQPGGDPPPPPPPPTARQQLGQAEQQLLSWQAQLEETALPGREQARLQAQIHQLRTRLYSLYGEAFSAAQWDDSVPEPPLVVRAQRLGSGGMFWAAHDPECPHLAWDGHTLRPSGEMPSWYGAALLAGALRILFLRWQVGRVQLGEGGPHLRRGDWWRQTGGG</sequence>
<dbReference type="Proteomes" id="UP001596297">
    <property type="component" value="Unassembled WGS sequence"/>
</dbReference>
<feature type="compositionally biased region" description="Pro residues" evidence="1">
    <location>
        <begin position="17"/>
        <end position="38"/>
    </location>
</feature>
<proteinExistence type="predicted"/>
<gene>
    <name evidence="2" type="ORF">ACFP81_10135</name>
</gene>
<name>A0ABW1YDD3_9DEIO</name>
<reference evidence="3" key="1">
    <citation type="journal article" date="2019" name="Int. J. Syst. Evol. Microbiol.">
        <title>The Global Catalogue of Microorganisms (GCM) 10K type strain sequencing project: providing services to taxonomists for standard genome sequencing and annotation.</title>
        <authorList>
            <consortium name="The Broad Institute Genomics Platform"/>
            <consortium name="The Broad Institute Genome Sequencing Center for Infectious Disease"/>
            <person name="Wu L."/>
            <person name="Ma J."/>
        </authorList>
    </citation>
    <scope>NUCLEOTIDE SEQUENCE [LARGE SCALE GENOMIC DNA]</scope>
    <source>
        <strain evidence="3">CGMCC 1.15772</strain>
    </source>
</reference>
<accession>A0ABW1YDD3</accession>
<feature type="region of interest" description="Disordered" evidence="1">
    <location>
        <begin position="1"/>
        <end position="45"/>
    </location>
</feature>
<organism evidence="2 3">
    <name type="scientific">Deinococcus lacus</name>
    <dbReference type="NCBI Taxonomy" id="392561"/>
    <lineage>
        <taxon>Bacteria</taxon>
        <taxon>Thermotogati</taxon>
        <taxon>Deinococcota</taxon>
        <taxon>Deinococci</taxon>
        <taxon>Deinococcales</taxon>
        <taxon>Deinococcaceae</taxon>
        <taxon>Deinococcus</taxon>
    </lineage>
</organism>
<evidence type="ECO:0000313" key="2">
    <source>
        <dbReference type="EMBL" id="MFC6592318.1"/>
    </source>
</evidence>
<evidence type="ECO:0000313" key="3">
    <source>
        <dbReference type="Proteomes" id="UP001596297"/>
    </source>
</evidence>
<keyword evidence="3" id="KW-1185">Reference proteome</keyword>
<evidence type="ECO:0000256" key="1">
    <source>
        <dbReference type="SAM" id="MobiDB-lite"/>
    </source>
</evidence>
<protein>
    <submittedName>
        <fullName evidence="2">Uncharacterized protein</fullName>
    </submittedName>
</protein>
<dbReference type="EMBL" id="JBHSWD010000001">
    <property type="protein sequence ID" value="MFC6592318.1"/>
    <property type="molecule type" value="Genomic_DNA"/>
</dbReference>